<protein>
    <submittedName>
        <fullName evidence="2">Uncharacterized protein</fullName>
    </submittedName>
</protein>
<evidence type="ECO:0000313" key="2">
    <source>
        <dbReference type="EMBL" id="KZV41360.1"/>
    </source>
</evidence>
<gene>
    <name evidence="2" type="ORF">F511_38938</name>
</gene>
<dbReference type="EMBL" id="KQ999497">
    <property type="protein sequence ID" value="KZV41360.1"/>
    <property type="molecule type" value="Genomic_DNA"/>
</dbReference>
<dbReference type="Proteomes" id="UP000250235">
    <property type="component" value="Unassembled WGS sequence"/>
</dbReference>
<feature type="compositionally biased region" description="Low complexity" evidence="1">
    <location>
        <begin position="39"/>
        <end position="55"/>
    </location>
</feature>
<feature type="compositionally biased region" description="Low complexity" evidence="1">
    <location>
        <begin position="77"/>
        <end position="91"/>
    </location>
</feature>
<keyword evidence="3" id="KW-1185">Reference proteome</keyword>
<feature type="compositionally biased region" description="Basic residues" evidence="1">
    <location>
        <begin position="60"/>
        <end position="76"/>
    </location>
</feature>
<dbReference type="AlphaFoldDB" id="A0A2Z7C9L9"/>
<feature type="region of interest" description="Disordered" evidence="1">
    <location>
        <begin position="30"/>
        <end position="108"/>
    </location>
</feature>
<accession>A0A2Z7C9L9</accession>
<reference evidence="2 3" key="1">
    <citation type="journal article" date="2015" name="Proc. Natl. Acad. Sci. U.S.A.">
        <title>The resurrection genome of Boea hygrometrica: A blueprint for survival of dehydration.</title>
        <authorList>
            <person name="Xiao L."/>
            <person name="Yang G."/>
            <person name="Zhang L."/>
            <person name="Yang X."/>
            <person name="Zhao S."/>
            <person name="Ji Z."/>
            <person name="Zhou Q."/>
            <person name="Hu M."/>
            <person name="Wang Y."/>
            <person name="Chen M."/>
            <person name="Xu Y."/>
            <person name="Jin H."/>
            <person name="Xiao X."/>
            <person name="Hu G."/>
            <person name="Bao F."/>
            <person name="Hu Y."/>
            <person name="Wan P."/>
            <person name="Li L."/>
            <person name="Deng X."/>
            <person name="Kuang T."/>
            <person name="Xiang C."/>
            <person name="Zhu J.K."/>
            <person name="Oliver M.J."/>
            <person name="He Y."/>
        </authorList>
    </citation>
    <scope>NUCLEOTIDE SEQUENCE [LARGE SCALE GENOMIC DNA]</scope>
    <source>
        <strain evidence="3">cv. XS01</strain>
    </source>
</reference>
<name>A0A2Z7C9L9_9LAMI</name>
<sequence>MSYVDAVDKAMDIEEGLQNHRSLVRPQVVQGNRPMVPGVQPSQYVQSSQPPQQQVAKQFGHQRFRPRGRQLKKKSSSRSSGLGSSSSGSSKVEFCGQCGGRNPTTQFV</sequence>
<proteinExistence type="predicted"/>
<evidence type="ECO:0000256" key="1">
    <source>
        <dbReference type="SAM" id="MobiDB-lite"/>
    </source>
</evidence>
<evidence type="ECO:0000313" key="3">
    <source>
        <dbReference type="Proteomes" id="UP000250235"/>
    </source>
</evidence>
<organism evidence="2 3">
    <name type="scientific">Dorcoceras hygrometricum</name>
    <dbReference type="NCBI Taxonomy" id="472368"/>
    <lineage>
        <taxon>Eukaryota</taxon>
        <taxon>Viridiplantae</taxon>
        <taxon>Streptophyta</taxon>
        <taxon>Embryophyta</taxon>
        <taxon>Tracheophyta</taxon>
        <taxon>Spermatophyta</taxon>
        <taxon>Magnoliopsida</taxon>
        <taxon>eudicotyledons</taxon>
        <taxon>Gunneridae</taxon>
        <taxon>Pentapetalae</taxon>
        <taxon>asterids</taxon>
        <taxon>lamiids</taxon>
        <taxon>Lamiales</taxon>
        <taxon>Gesneriaceae</taxon>
        <taxon>Didymocarpoideae</taxon>
        <taxon>Trichosporeae</taxon>
        <taxon>Loxocarpinae</taxon>
        <taxon>Dorcoceras</taxon>
    </lineage>
</organism>